<dbReference type="PANTHER" id="PTHR21180">
    <property type="entry name" value="ENDONUCLEASE/EXONUCLEASE/PHOSPHATASE FAMILY DOMAIN-CONTAINING PROTEIN 1"/>
    <property type="match status" value="1"/>
</dbReference>
<gene>
    <name evidence="3" type="ORF">GCM10025759_24110</name>
</gene>
<feature type="region of interest" description="Disordered" evidence="1">
    <location>
        <begin position="87"/>
        <end position="117"/>
    </location>
</feature>
<proteinExistence type="predicted"/>
<evidence type="ECO:0000256" key="2">
    <source>
        <dbReference type="SAM" id="SignalP"/>
    </source>
</evidence>
<keyword evidence="4" id="KW-1185">Reference proteome</keyword>
<dbReference type="Proteomes" id="UP001501083">
    <property type="component" value="Unassembled WGS sequence"/>
</dbReference>
<protein>
    <recommendedName>
        <fullName evidence="5">Competence protein ComEA</fullName>
    </recommendedName>
</protein>
<organism evidence="3 4">
    <name type="scientific">Lysobacter panacisoli</name>
    <dbReference type="NCBI Taxonomy" id="1255263"/>
    <lineage>
        <taxon>Bacteria</taxon>
        <taxon>Pseudomonadati</taxon>
        <taxon>Pseudomonadota</taxon>
        <taxon>Gammaproteobacteria</taxon>
        <taxon>Lysobacterales</taxon>
        <taxon>Lysobacteraceae</taxon>
        <taxon>Lysobacter</taxon>
    </lineage>
</organism>
<dbReference type="EMBL" id="BAABKY010000002">
    <property type="protein sequence ID" value="GAA5077767.1"/>
    <property type="molecule type" value="Genomic_DNA"/>
</dbReference>
<dbReference type="Gene3D" id="1.10.150.280">
    <property type="entry name" value="AF1531-like domain"/>
    <property type="match status" value="1"/>
</dbReference>
<keyword evidence="2" id="KW-0732">Signal</keyword>
<evidence type="ECO:0008006" key="5">
    <source>
        <dbReference type="Google" id="ProtNLM"/>
    </source>
</evidence>
<dbReference type="InterPro" id="IPR004509">
    <property type="entry name" value="Competence_ComEA_HhH"/>
</dbReference>
<reference evidence="4" key="1">
    <citation type="journal article" date="2019" name="Int. J. Syst. Evol. Microbiol.">
        <title>The Global Catalogue of Microorganisms (GCM) 10K type strain sequencing project: providing services to taxonomists for standard genome sequencing and annotation.</title>
        <authorList>
            <consortium name="The Broad Institute Genomics Platform"/>
            <consortium name="The Broad Institute Genome Sequencing Center for Infectious Disease"/>
            <person name="Wu L."/>
            <person name="Ma J."/>
        </authorList>
    </citation>
    <scope>NUCLEOTIDE SEQUENCE [LARGE SCALE GENOMIC DNA]</scope>
    <source>
        <strain evidence="4">JCM 19212</strain>
    </source>
</reference>
<name>A0ABP9LG16_9GAMM</name>
<comment type="caution">
    <text evidence="3">The sequence shown here is derived from an EMBL/GenBank/DDBJ whole genome shotgun (WGS) entry which is preliminary data.</text>
</comment>
<feature type="chain" id="PRO_5045596002" description="Competence protein ComEA" evidence="2">
    <location>
        <begin position="24"/>
        <end position="117"/>
    </location>
</feature>
<dbReference type="PANTHER" id="PTHR21180:SF32">
    <property type="entry name" value="ENDONUCLEASE_EXONUCLEASE_PHOSPHATASE FAMILY DOMAIN-CONTAINING PROTEIN 1"/>
    <property type="match status" value="1"/>
</dbReference>
<evidence type="ECO:0000256" key="1">
    <source>
        <dbReference type="SAM" id="MobiDB-lite"/>
    </source>
</evidence>
<dbReference type="InterPro" id="IPR010994">
    <property type="entry name" value="RuvA_2-like"/>
</dbReference>
<dbReference type="Pfam" id="PF12836">
    <property type="entry name" value="HHH_3"/>
    <property type="match status" value="1"/>
</dbReference>
<sequence>MKPAYQIAQSLLLSLLMASHAIAAEKVNINTADAATIDRVLVNVGPSKAEAIVAYRKANGPFRSPDQLAQVQGIGLKTVEKNLDRIVVSGGTPPPRAAPATGAKPASAQKAPPPVRR</sequence>
<evidence type="ECO:0000313" key="3">
    <source>
        <dbReference type="EMBL" id="GAA5077767.1"/>
    </source>
</evidence>
<evidence type="ECO:0000313" key="4">
    <source>
        <dbReference type="Proteomes" id="UP001501083"/>
    </source>
</evidence>
<accession>A0ABP9LG16</accession>
<feature type="signal peptide" evidence="2">
    <location>
        <begin position="1"/>
        <end position="23"/>
    </location>
</feature>
<dbReference type="SUPFAM" id="SSF47781">
    <property type="entry name" value="RuvA domain 2-like"/>
    <property type="match status" value="1"/>
</dbReference>
<feature type="compositionally biased region" description="Low complexity" evidence="1">
    <location>
        <begin position="98"/>
        <end position="110"/>
    </location>
</feature>
<dbReference type="RefSeq" id="WP_158984860.1">
    <property type="nucleotide sequence ID" value="NZ_BAABKY010000002.1"/>
</dbReference>
<dbReference type="NCBIfam" id="TIGR00426">
    <property type="entry name" value="competence protein ComEA helix-hairpin-helix repeat region"/>
    <property type="match status" value="1"/>
</dbReference>
<dbReference type="InterPro" id="IPR051675">
    <property type="entry name" value="Endo/Exo/Phosphatase_dom_1"/>
</dbReference>